<reference evidence="2" key="1">
    <citation type="journal article" date="2014" name="Front. Microbiol.">
        <title>High frequency of phylogenetically diverse reductive dehalogenase-homologous genes in deep subseafloor sedimentary metagenomes.</title>
        <authorList>
            <person name="Kawai M."/>
            <person name="Futagami T."/>
            <person name="Toyoda A."/>
            <person name="Takaki Y."/>
            <person name="Nishi S."/>
            <person name="Hori S."/>
            <person name="Arai W."/>
            <person name="Tsubouchi T."/>
            <person name="Morono Y."/>
            <person name="Uchiyama I."/>
            <person name="Ito T."/>
            <person name="Fujiyama A."/>
            <person name="Inagaki F."/>
            <person name="Takami H."/>
        </authorList>
    </citation>
    <scope>NUCLEOTIDE SEQUENCE</scope>
    <source>
        <strain evidence="2">Expedition CK06-06</strain>
    </source>
</reference>
<name>X1AKR6_9ZZZZ</name>
<gene>
    <name evidence="2" type="ORF">S01H4_29808</name>
</gene>
<evidence type="ECO:0000313" key="2">
    <source>
        <dbReference type="EMBL" id="GAG83160.1"/>
    </source>
</evidence>
<comment type="caution">
    <text evidence="2">The sequence shown here is derived from an EMBL/GenBank/DDBJ whole genome shotgun (WGS) entry which is preliminary data.</text>
</comment>
<sequence>MNPTIAISNNTATYIGSSPDAKGFFFNFSICFLSFSTSIMSFMI</sequence>
<accession>X1AKR6</accession>
<dbReference type="EMBL" id="BART01015336">
    <property type="protein sequence ID" value="GAG83160.1"/>
    <property type="molecule type" value="Genomic_DNA"/>
</dbReference>
<organism evidence="2">
    <name type="scientific">marine sediment metagenome</name>
    <dbReference type="NCBI Taxonomy" id="412755"/>
    <lineage>
        <taxon>unclassified sequences</taxon>
        <taxon>metagenomes</taxon>
        <taxon>ecological metagenomes</taxon>
    </lineage>
</organism>
<keyword evidence="1" id="KW-1133">Transmembrane helix</keyword>
<protein>
    <submittedName>
        <fullName evidence="2">Uncharacterized protein</fullName>
    </submittedName>
</protein>
<feature type="transmembrane region" description="Helical" evidence="1">
    <location>
        <begin position="24"/>
        <end position="43"/>
    </location>
</feature>
<dbReference type="AlphaFoldDB" id="X1AKR6"/>
<proteinExistence type="predicted"/>
<keyword evidence="1" id="KW-0472">Membrane</keyword>
<keyword evidence="1" id="KW-0812">Transmembrane</keyword>
<evidence type="ECO:0000256" key="1">
    <source>
        <dbReference type="SAM" id="Phobius"/>
    </source>
</evidence>